<evidence type="ECO:0000313" key="4">
    <source>
        <dbReference type="EMBL" id="CAA9430177.1"/>
    </source>
</evidence>
<evidence type="ECO:0000256" key="1">
    <source>
        <dbReference type="ARBA" id="ARBA00022679"/>
    </source>
</evidence>
<evidence type="ECO:0000259" key="3">
    <source>
        <dbReference type="SMART" id="SM00563"/>
    </source>
</evidence>
<dbReference type="EC" id="2.3.1.51" evidence="4"/>
<dbReference type="GO" id="GO:0006654">
    <property type="term" value="P:phosphatidic acid biosynthetic process"/>
    <property type="evidence" value="ECO:0007669"/>
    <property type="project" value="TreeGrafter"/>
</dbReference>
<dbReference type="PANTHER" id="PTHR10434:SF11">
    <property type="entry name" value="1-ACYL-SN-GLYCEROL-3-PHOSPHATE ACYLTRANSFERASE"/>
    <property type="match status" value="1"/>
</dbReference>
<dbReference type="SMART" id="SM00563">
    <property type="entry name" value="PlsC"/>
    <property type="match status" value="1"/>
</dbReference>
<dbReference type="InterPro" id="IPR002123">
    <property type="entry name" value="Plipid/glycerol_acylTrfase"/>
</dbReference>
<reference evidence="4" key="1">
    <citation type="submission" date="2020-02" db="EMBL/GenBank/DDBJ databases">
        <authorList>
            <person name="Meier V. D."/>
        </authorList>
    </citation>
    <scope>NUCLEOTIDE SEQUENCE</scope>
    <source>
        <strain evidence="4">AVDCRST_MAG37</strain>
    </source>
</reference>
<organism evidence="4">
    <name type="scientific">uncultured Rubrobacteraceae bacterium</name>
    <dbReference type="NCBI Taxonomy" id="349277"/>
    <lineage>
        <taxon>Bacteria</taxon>
        <taxon>Bacillati</taxon>
        <taxon>Actinomycetota</taxon>
        <taxon>Rubrobacteria</taxon>
        <taxon>Rubrobacterales</taxon>
        <taxon>Rubrobacteraceae</taxon>
        <taxon>environmental samples</taxon>
    </lineage>
</organism>
<accession>A0A6J4PZQ9</accession>
<dbReference type="GO" id="GO:0003841">
    <property type="term" value="F:1-acylglycerol-3-phosphate O-acyltransferase activity"/>
    <property type="evidence" value="ECO:0007669"/>
    <property type="project" value="UniProtKB-EC"/>
</dbReference>
<protein>
    <submittedName>
        <fullName evidence="4">Acyl-CoA:1-acyl-sn-glycerol-3-phosphate acyltransferase</fullName>
        <ecNumber evidence="4">2.3.1.51</ecNumber>
    </submittedName>
</protein>
<sequence length="220" mass="24708">MEAGRLEKGLSRGMSSRYRLFRRTVILLGRVLFGFTVHGAEKVPKEGPLIIASNHRRYADPVLVSMAVPRRIQWMAKKELFISPFDRLFFFIGAFPIDRQRGARAALKTSLDLLAANWALGIFPEGTRRKSYDPEDAPKSGIAMISARSNAPILPVFVGAVPNPLQRLKNSKLEVYVGDPIFTHNTKSPSDDRRERREVAGRILREIYALGEGSKMGERS</sequence>
<keyword evidence="1 4" id="KW-0808">Transferase</keyword>
<keyword evidence="2 4" id="KW-0012">Acyltransferase</keyword>
<dbReference type="AlphaFoldDB" id="A0A6J4PZQ9"/>
<dbReference type="CDD" id="cd07989">
    <property type="entry name" value="LPLAT_AGPAT-like"/>
    <property type="match status" value="1"/>
</dbReference>
<dbReference type="SUPFAM" id="SSF69593">
    <property type="entry name" value="Glycerol-3-phosphate (1)-acyltransferase"/>
    <property type="match status" value="1"/>
</dbReference>
<dbReference type="EMBL" id="CADCVD010000024">
    <property type="protein sequence ID" value="CAA9430177.1"/>
    <property type="molecule type" value="Genomic_DNA"/>
</dbReference>
<feature type="domain" description="Phospholipid/glycerol acyltransferase" evidence="3">
    <location>
        <begin position="49"/>
        <end position="161"/>
    </location>
</feature>
<name>A0A6J4PZQ9_9ACTN</name>
<dbReference type="PANTHER" id="PTHR10434">
    <property type="entry name" value="1-ACYL-SN-GLYCEROL-3-PHOSPHATE ACYLTRANSFERASE"/>
    <property type="match status" value="1"/>
</dbReference>
<dbReference type="Pfam" id="PF01553">
    <property type="entry name" value="Acyltransferase"/>
    <property type="match status" value="1"/>
</dbReference>
<gene>
    <name evidence="4" type="ORF">AVDCRST_MAG37-543</name>
</gene>
<evidence type="ECO:0000256" key="2">
    <source>
        <dbReference type="ARBA" id="ARBA00023315"/>
    </source>
</evidence>
<proteinExistence type="predicted"/>